<evidence type="ECO:0000313" key="1">
    <source>
        <dbReference type="EMBL" id="PRY31663.1"/>
    </source>
</evidence>
<dbReference type="OrthoDB" id="3284019at2"/>
<comment type="caution">
    <text evidence="1">The sequence shown here is derived from an EMBL/GenBank/DDBJ whole genome shotgun (WGS) entry which is preliminary data.</text>
</comment>
<dbReference type="EMBL" id="PVTF01000022">
    <property type="protein sequence ID" value="PRY31663.1"/>
    <property type="molecule type" value="Genomic_DNA"/>
</dbReference>
<sequence>MSILGTSRTLIRTAALRRAADRLGVGVDDLPDEVVMAKLAPGFDATRWGLPPDAGITADRVVAPEVADAVRAAQEGRWSPAAGLVGAARGEWGRRAAVVDELARLAADDDGWLTAWREARPDDGDAAVVHAESLARLAWQIRGPARAAATTRGQFDGFHRVIALAETAAKEAARLLPADPTPWATRITAATALGYDHGRFGALWDELVARDPHHVTGHERALQYWCAKWRGSDELVLLFASAAAGSAPSLAHLPLLAALEVAHDDPAVWRSDPVRRALDRVLATGAAPGPAAVALAATGRHAEAVEQLRRLGPNVLCPPWDAHESPRLAHLRFRAEVCRKARRARGG</sequence>
<reference evidence="1 2" key="1">
    <citation type="submission" date="2018-03" db="EMBL/GenBank/DDBJ databases">
        <title>Genomic Encyclopedia of Archaeal and Bacterial Type Strains, Phase II (KMG-II): from individual species to whole genera.</title>
        <authorList>
            <person name="Goeker M."/>
        </authorList>
    </citation>
    <scope>NUCLEOTIDE SEQUENCE [LARGE SCALE GENOMIC DNA]</scope>
    <source>
        <strain evidence="1 2">DSM 44720</strain>
    </source>
</reference>
<dbReference type="Proteomes" id="UP000239494">
    <property type="component" value="Unassembled WGS sequence"/>
</dbReference>
<protein>
    <recommendedName>
        <fullName evidence="3">DUF4034 domain-containing protein</fullName>
    </recommendedName>
</protein>
<evidence type="ECO:0008006" key="3">
    <source>
        <dbReference type="Google" id="ProtNLM"/>
    </source>
</evidence>
<proteinExistence type="predicted"/>
<dbReference type="RefSeq" id="WP_106196538.1">
    <property type="nucleotide sequence ID" value="NZ_PVTF01000022.1"/>
</dbReference>
<dbReference type="AlphaFoldDB" id="A0A2T0SE93"/>
<organism evidence="1 2">
    <name type="scientific">Umezawaea tangerina</name>
    <dbReference type="NCBI Taxonomy" id="84725"/>
    <lineage>
        <taxon>Bacteria</taxon>
        <taxon>Bacillati</taxon>
        <taxon>Actinomycetota</taxon>
        <taxon>Actinomycetes</taxon>
        <taxon>Pseudonocardiales</taxon>
        <taxon>Pseudonocardiaceae</taxon>
        <taxon>Umezawaea</taxon>
    </lineage>
</organism>
<evidence type="ECO:0000313" key="2">
    <source>
        <dbReference type="Proteomes" id="UP000239494"/>
    </source>
</evidence>
<accession>A0A2T0SE93</accession>
<name>A0A2T0SE93_9PSEU</name>
<keyword evidence="2" id="KW-1185">Reference proteome</keyword>
<gene>
    <name evidence="1" type="ORF">CLV43_12269</name>
</gene>